<dbReference type="PANTHER" id="PTHR14732:SF0">
    <property type="entry name" value="RNA POLYMERASE II SUBUNIT B1 CTD PHOSPHATASE RPAP2-RELATED"/>
    <property type="match status" value="1"/>
</dbReference>
<keyword evidence="6 12" id="KW-0862">Zinc</keyword>
<keyword evidence="8 12" id="KW-0539">Nucleus</keyword>
<feature type="region of interest" description="Disordered" evidence="13">
    <location>
        <begin position="142"/>
        <end position="164"/>
    </location>
</feature>
<comment type="function">
    <text evidence="12">Putative RNA polymerase II subunit B1 C-terminal domain (CTD) phosphatase involved in RNA polymerase II transcription regulation.</text>
</comment>
<dbReference type="GO" id="GO:0008270">
    <property type="term" value="F:zinc ion binding"/>
    <property type="evidence" value="ECO:0007669"/>
    <property type="project" value="UniProtKB-KW"/>
</dbReference>
<feature type="region of interest" description="Disordered" evidence="13">
    <location>
        <begin position="185"/>
        <end position="204"/>
    </location>
</feature>
<sequence length="468" mass="53552">MEELKAKARQSPELGEALAKLEAEKRARREVYETIISMIEPIGEEVLLQKLPFLDCNSWKEVIEERFLGKVCGFPTCSKTITPRKFQKYWIDSKARKVYEVSTEREKFCGARCFDMSIMIMAQLDEQPLWITGQRTKKSFVIEEPKNPSRELKPLPLPKKQQRPSYEFVPDQIVAPLKNLKVAEAAESQADSDSDAHEFLDSDEGDFETKADDRFIASIRNFLTSKQQKPSKKSPLQAPDEEKLARLRNKYGTKKEAQNKKKPIIIDAPIMQSEASCSNVVTVNNAKQVKDDTIPLVWKITKEWIGAQTKELVNLGGPRLVNKGDIAQLRAFFAGESAYQELDVNLPPIDSLNVHRRRCEILINQLKKPWTYMEEKLELQRSHYDTLLALVRSFALTADLPVLSVKQTHALVIILFRIACMLDQQDIEKRFFPTNLPPSNEIKAYASEKKLNFDDYCDILDSIGKSLV</sequence>
<evidence type="ECO:0000313" key="16">
    <source>
        <dbReference type="WBParaSite" id="MBELARI_LOCUS14741"/>
    </source>
</evidence>
<evidence type="ECO:0000256" key="11">
    <source>
        <dbReference type="PROSITE-ProRule" id="PRU00812"/>
    </source>
</evidence>
<evidence type="ECO:0000256" key="1">
    <source>
        <dbReference type="ARBA" id="ARBA00004123"/>
    </source>
</evidence>
<dbReference type="EC" id="3.1.3.16" evidence="12"/>
<organism evidence="15 16">
    <name type="scientific">Mesorhabditis belari</name>
    <dbReference type="NCBI Taxonomy" id="2138241"/>
    <lineage>
        <taxon>Eukaryota</taxon>
        <taxon>Metazoa</taxon>
        <taxon>Ecdysozoa</taxon>
        <taxon>Nematoda</taxon>
        <taxon>Chromadorea</taxon>
        <taxon>Rhabditida</taxon>
        <taxon>Rhabditina</taxon>
        <taxon>Rhabditomorpha</taxon>
        <taxon>Rhabditoidea</taxon>
        <taxon>Rhabditidae</taxon>
        <taxon>Mesorhabditinae</taxon>
        <taxon>Mesorhabditis</taxon>
    </lineage>
</organism>
<comment type="similarity">
    <text evidence="2 11 12">Belongs to the RPAP2 family.</text>
</comment>
<evidence type="ECO:0000256" key="2">
    <source>
        <dbReference type="ARBA" id="ARBA00005676"/>
    </source>
</evidence>
<evidence type="ECO:0000256" key="5">
    <source>
        <dbReference type="ARBA" id="ARBA00022801"/>
    </source>
</evidence>
<dbReference type="PROSITE" id="PS51479">
    <property type="entry name" value="ZF_RTR1"/>
    <property type="match status" value="1"/>
</dbReference>
<evidence type="ECO:0000256" key="7">
    <source>
        <dbReference type="ARBA" id="ARBA00022912"/>
    </source>
</evidence>
<protein>
    <recommendedName>
        <fullName evidence="12">RNA polymerase II subunit B1 CTD phosphatase RPAP2 homolog</fullName>
        <ecNumber evidence="12">3.1.3.16</ecNumber>
    </recommendedName>
</protein>
<dbReference type="GO" id="GO:0005737">
    <property type="term" value="C:cytoplasm"/>
    <property type="evidence" value="ECO:0007669"/>
    <property type="project" value="TreeGrafter"/>
</dbReference>
<comment type="subcellular location">
    <subcellularLocation>
        <location evidence="1 12">Nucleus</location>
    </subcellularLocation>
</comment>
<dbReference type="Gene3D" id="1.25.40.820">
    <property type="match status" value="1"/>
</dbReference>
<dbReference type="AlphaFoldDB" id="A0AAF3EL30"/>
<evidence type="ECO:0000256" key="9">
    <source>
        <dbReference type="ARBA" id="ARBA00047761"/>
    </source>
</evidence>
<comment type="catalytic activity">
    <reaction evidence="9 12">
        <text>O-phospho-L-seryl-[protein] + H2O = L-seryl-[protein] + phosphate</text>
        <dbReference type="Rhea" id="RHEA:20629"/>
        <dbReference type="Rhea" id="RHEA-COMP:9863"/>
        <dbReference type="Rhea" id="RHEA-COMP:11604"/>
        <dbReference type="ChEBI" id="CHEBI:15377"/>
        <dbReference type="ChEBI" id="CHEBI:29999"/>
        <dbReference type="ChEBI" id="CHEBI:43474"/>
        <dbReference type="ChEBI" id="CHEBI:83421"/>
        <dbReference type="EC" id="3.1.3.16"/>
    </reaction>
</comment>
<dbReference type="Pfam" id="PF04181">
    <property type="entry name" value="RPAP2_Rtr1"/>
    <property type="match status" value="1"/>
</dbReference>
<dbReference type="InterPro" id="IPR039693">
    <property type="entry name" value="Rtr1/RPAP2"/>
</dbReference>
<dbReference type="PANTHER" id="PTHR14732">
    <property type="entry name" value="RNA POLYMERASE II SUBUNIT B1 CTD PHOSPHATASE RPAP2-RELATED"/>
    <property type="match status" value="1"/>
</dbReference>
<keyword evidence="7 12" id="KW-0904">Protein phosphatase</keyword>
<proteinExistence type="inferred from homology"/>
<dbReference type="WBParaSite" id="MBELARI_LOCUS14741">
    <property type="protein sequence ID" value="MBELARI_LOCUS14741"/>
    <property type="gene ID" value="MBELARI_LOCUS14741"/>
</dbReference>
<keyword evidence="15" id="KW-1185">Reference proteome</keyword>
<reference evidence="16" key="1">
    <citation type="submission" date="2024-02" db="UniProtKB">
        <authorList>
            <consortium name="WormBaseParasite"/>
        </authorList>
    </citation>
    <scope>IDENTIFICATION</scope>
</reference>
<feature type="domain" description="RTR1-type" evidence="14">
    <location>
        <begin position="49"/>
        <end position="133"/>
    </location>
</feature>
<keyword evidence="5 12" id="KW-0378">Hydrolase</keyword>
<dbReference type="InterPro" id="IPR007308">
    <property type="entry name" value="Rtr1/RPAP2_dom"/>
</dbReference>
<dbReference type="InterPro" id="IPR038534">
    <property type="entry name" value="Rtr1/RPAP2_sf"/>
</dbReference>
<comment type="catalytic activity">
    <reaction evidence="10 12">
        <text>O-phospho-L-threonyl-[protein] + H2O = L-threonyl-[protein] + phosphate</text>
        <dbReference type="Rhea" id="RHEA:47004"/>
        <dbReference type="Rhea" id="RHEA-COMP:11060"/>
        <dbReference type="Rhea" id="RHEA-COMP:11605"/>
        <dbReference type="ChEBI" id="CHEBI:15377"/>
        <dbReference type="ChEBI" id="CHEBI:30013"/>
        <dbReference type="ChEBI" id="CHEBI:43474"/>
        <dbReference type="ChEBI" id="CHEBI:61977"/>
        <dbReference type="EC" id="3.1.3.16"/>
    </reaction>
</comment>
<evidence type="ECO:0000256" key="4">
    <source>
        <dbReference type="ARBA" id="ARBA00022771"/>
    </source>
</evidence>
<dbReference type="GO" id="GO:0008420">
    <property type="term" value="F:RNA polymerase II CTD heptapeptide repeat phosphatase activity"/>
    <property type="evidence" value="ECO:0007669"/>
    <property type="project" value="UniProtKB-UniRule"/>
</dbReference>
<dbReference type="GO" id="GO:0043175">
    <property type="term" value="F:RNA polymerase core enzyme binding"/>
    <property type="evidence" value="ECO:0007669"/>
    <property type="project" value="UniProtKB-UniRule"/>
</dbReference>
<evidence type="ECO:0000256" key="13">
    <source>
        <dbReference type="SAM" id="MobiDB-lite"/>
    </source>
</evidence>
<evidence type="ECO:0000256" key="12">
    <source>
        <dbReference type="RuleBase" id="RU367080"/>
    </source>
</evidence>
<dbReference type="GO" id="GO:0005634">
    <property type="term" value="C:nucleus"/>
    <property type="evidence" value="ECO:0007669"/>
    <property type="project" value="UniProtKB-SubCell"/>
</dbReference>
<keyword evidence="4 12" id="KW-0863">Zinc-finger</keyword>
<accession>A0AAF3EL30</accession>
<evidence type="ECO:0000256" key="8">
    <source>
        <dbReference type="ARBA" id="ARBA00023242"/>
    </source>
</evidence>
<name>A0AAF3EL30_9BILA</name>
<keyword evidence="3 12" id="KW-0479">Metal-binding</keyword>
<evidence type="ECO:0000256" key="6">
    <source>
        <dbReference type="ARBA" id="ARBA00022833"/>
    </source>
</evidence>
<evidence type="ECO:0000256" key="3">
    <source>
        <dbReference type="ARBA" id="ARBA00022723"/>
    </source>
</evidence>
<evidence type="ECO:0000259" key="14">
    <source>
        <dbReference type="PROSITE" id="PS51479"/>
    </source>
</evidence>
<feature type="compositionally biased region" description="Basic and acidic residues" evidence="13">
    <location>
        <begin position="142"/>
        <end position="153"/>
    </location>
</feature>
<evidence type="ECO:0000256" key="10">
    <source>
        <dbReference type="ARBA" id="ARBA00048336"/>
    </source>
</evidence>
<evidence type="ECO:0000313" key="15">
    <source>
        <dbReference type="Proteomes" id="UP000887575"/>
    </source>
</evidence>
<dbReference type="Proteomes" id="UP000887575">
    <property type="component" value="Unassembled WGS sequence"/>
</dbReference>